<evidence type="ECO:0000313" key="2">
    <source>
        <dbReference type="Proteomes" id="UP000600565"/>
    </source>
</evidence>
<sequence>MEQFILNGQIVNVDVQKTKDLYKELPLVSEKEHCGCSDCAYYAKAIVHTTPAIQQFFEQFGLDPRKEAEVWRACKNDDGTYYYVADYHFIGEIPNVRELDWIDIDDASFGLTNHTGSLTSPMIPETFTPPIIEMAVKINLRSDI</sequence>
<dbReference type="RefSeq" id="WP_191703059.1">
    <property type="nucleotide sequence ID" value="NZ_JACSPW010000003.1"/>
</dbReference>
<name>A0ABR8XKK2_9BACL</name>
<organism evidence="1 2">
    <name type="scientific">Solibacillus merdavium</name>
    <dbReference type="NCBI Taxonomy" id="2762218"/>
    <lineage>
        <taxon>Bacteria</taxon>
        <taxon>Bacillati</taxon>
        <taxon>Bacillota</taxon>
        <taxon>Bacilli</taxon>
        <taxon>Bacillales</taxon>
        <taxon>Caryophanaceae</taxon>
        <taxon>Solibacillus</taxon>
    </lineage>
</organism>
<accession>A0ABR8XKK2</accession>
<reference evidence="1 2" key="1">
    <citation type="submission" date="2020-08" db="EMBL/GenBank/DDBJ databases">
        <title>A Genomic Blueprint of the Chicken Gut Microbiome.</title>
        <authorList>
            <person name="Gilroy R."/>
            <person name="Ravi A."/>
            <person name="Getino M."/>
            <person name="Pursley I."/>
            <person name="Horton D.L."/>
            <person name="Alikhan N.-F."/>
            <person name="Baker D."/>
            <person name="Gharbi K."/>
            <person name="Hall N."/>
            <person name="Watson M."/>
            <person name="Adriaenssens E.M."/>
            <person name="Foster-Nyarko E."/>
            <person name="Jarju S."/>
            <person name="Secka A."/>
            <person name="Antonio M."/>
            <person name="Oren A."/>
            <person name="Chaudhuri R."/>
            <person name="La Ragione R.M."/>
            <person name="Hildebrand F."/>
            <person name="Pallen M.J."/>
        </authorList>
    </citation>
    <scope>NUCLEOTIDE SEQUENCE [LARGE SCALE GENOMIC DNA]</scope>
    <source>
        <strain evidence="1 2">Sa1YVA6</strain>
    </source>
</reference>
<protein>
    <submittedName>
        <fullName evidence="1">Uncharacterized protein</fullName>
    </submittedName>
</protein>
<keyword evidence="2" id="KW-1185">Reference proteome</keyword>
<gene>
    <name evidence="1" type="ORF">H9632_05235</name>
</gene>
<evidence type="ECO:0000313" key="1">
    <source>
        <dbReference type="EMBL" id="MBD8032464.1"/>
    </source>
</evidence>
<dbReference type="Proteomes" id="UP000600565">
    <property type="component" value="Unassembled WGS sequence"/>
</dbReference>
<proteinExistence type="predicted"/>
<comment type="caution">
    <text evidence="1">The sequence shown here is derived from an EMBL/GenBank/DDBJ whole genome shotgun (WGS) entry which is preliminary data.</text>
</comment>
<dbReference type="EMBL" id="JACSPW010000003">
    <property type="protein sequence ID" value="MBD8032464.1"/>
    <property type="molecule type" value="Genomic_DNA"/>
</dbReference>